<feature type="compositionally biased region" description="Basic and acidic residues" evidence="4">
    <location>
        <begin position="256"/>
        <end position="268"/>
    </location>
</feature>
<dbReference type="RefSeq" id="WP_191074022.1">
    <property type="nucleotide sequence ID" value="NZ_JACTAG010000001.1"/>
</dbReference>
<dbReference type="Proteomes" id="UP000635142">
    <property type="component" value="Unassembled WGS sequence"/>
</dbReference>
<feature type="region of interest" description="Disordered" evidence="4">
    <location>
        <begin position="245"/>
        <end position="270"/>
    </location>
</feature>
<evidence type="ECO:0000256" key="2">
    <source>
        <dbReference type="ARBA" id="ARBA00022643"/>
    </source>
</evidence>
<evidence type="ECO:0000256" key="4">
    <source>
        <dbReference type="SAM" id="MobiDB-lite"/>
    </source>
</evidence>
<dbReference type="PANTHER" id="PTHR32332">
    <property type="entry name" value="2-NITROPROPANE DIOXYGENASE"/>
    <property type="match status" value="1"/>
</dbReference>
<keyword evidence="3" id="KW-0560">Oxidoreductase</keyword>
<organism evidence="5 6">
    <name type="scientific">Sulfitobacter aestuariivivens</name>
    <dbReference type="NCBI Taxonomy" id="2766981"/>
    <lineage>
        <taxon>Bacteria</taxon>
        <taxon>Pseudomonadati</taxon>
        <taxon>Pseudomonadota</taxon>
        <taxon>Alphaproteobacteria</taxon>
        <taxon>Rhodobacterales</taxon>
        <taxon>Roseobacteraceae</taxon>
        <taxon>Sulfitobacter</taxon>
    </lineage>
</organism>
<keyword evidence="2" id="KW-0288">FMN</keyword>
<name>A0A927D0X1_9RHOB</name>
<proteinExistence type="predicted"/>
<keyword evidence="6" id="KW-1185">Reference proteome</keyword>
<evidence type="ECO:0000256" key="3">
    <source>
        <dbReference type="ARBA" id="ARBA00023002"/>
    </source>
</evidence>
<dbReference type="EMBL" id="JACTAG010000001">
    <property type="protein sequence ID" value="MBD3663033.1"/>
    <property type="molecule type" value="Genomic_DNA"/>
</dbReference>
<evidence type="ECO:0000313" key="5">
    <source>
        <dbReference type="EMBL" id="MBD3663033.1"/>
    </source>
</evidence>
<gene>
    <name evidence="5" type="ORF">H9Q16_03790</name>
</gene>
<accession>A0A927D0X1</accession>
<keyword evidence="1" id="KW-0285">Flavoprotein</keyword>
<keyword evidence="5" id="KW-0503">Monooxygenase</keyword>
<dbReference type="CDD" id="cd04730">
    <property type="entry name" value="NPD_like"/>
    <property type="match status" value="1"/>
</dbReference>
<evidence type="ECO:0000313" key="6">
    <source>
        <dbReference type="Proteomes" id="UP000635142"/>
    </source>
</evidence>
<dbReference type="PANTHER" id="PTHR32332:SF20">
    <property type="entry name" value="2-NITROPROPANE DIOXYGENASE-LIKE PROTEIN"/>
    <property type="match status" value="1"/>
</dbReference>
<protein>
    <submittedName>
        <fullName evidence="5">Nitronate monooxygenase</fullName>
    </submittedName>
</protein>
<dbReference type="Pfam" id="PF03060">
    <property type="entry name" value="NMO"/>
    <property type="match status" value="2"/>
</dbReference>
<comment type="caution">
    <text evidence="5">The sequence shown here is derived from an EMBL/GenBank/DDBJ whole genome shotgun (WGS) entry which is preliminary data.</text>
</comment>
<reference evidence="5" key="1">
    <citation type="submission" date="2020-08" db="EMBL/GenBank/DDBJ databases">
        <title>Sulfitobacter aestuariivivens sp. nov., isolated from a tidal flat.</title>
        <authorList>
            <person name="Park S."/>
            <person name="Yoon J.-H."/>
        </authorList>
    </citation>
    <scope>NUCLEOTIDE SEQUENCE</scope>
    <source>
        <strain evidence="5">TSTF-M16</strain>
    </source>
</reference>
<dbReference type="InterPro" id="IPR013785">
    <property type="entry name" value="Aldolase_TIM"/>
</dbReference>
<sequence length="330" mass="34601">MTSDLRRILDIEKPILSAPMGGAAGPDLVAAVCNAGGYGVIPLWGKSAADVAQGIAQVRAITDRPFAVNLNLSFPFGDQLQTCIDHKIHAVSLFWGMDSDAISTAKSAGLVVLSSVGSVTEAKAAEAAGADIIVAQGWEAGGHVWGEVSTLALVPAVADAVDIPVVAAGGIADGRGMAAALMLGASGVWIGTRFLASKEATIHDTYRTRILNAAETQTEWYRDLYDVAWPDAPHRALRNDTSADWQADGAANPGKRPNEDQVIGHRPDGTPVVRYQSYTPLPETTGDVAAMSLWAGQGVGLVRKIQSASEIVDEIYAGARQILRAAPDRL</sequence>
<dbReference type="GO" id="GO:0018580">
    <property type="term" value="F:nitronate monooxygenase activity"/>
    <property type="evidence" value="ECO:0007669"/>
    <property type="project" value="InterPro"/>
</dbReference>
<dbReference type="InterPro" id="IPR004136">
    <property type="entry name" value="NMO"/>
</dbReference>
<dbReference type="AlphaFoldDB" id="A0A927D0X1"/>
<dbReference type="SUPFAM" id="SSF51412">
    <property type="entry name" value="Inosine monophosphate dehydrogenase (IMPDH)"/>
    <property type="match status" value="1"/>
</dbReference>
<evidence type="ECO:0000256" key="1">
    <source>
        <dbReference type="ARBA" id="ARBA00022630"/>
    </source>
</evidence>
<dbReference type="Gene3D" id="3.20.20.70">
    <property type="entry name" value="Aldolase class I"/>
    <property type="match status" value="1"/>
</dbReference>